<keyword evidence="8" id="KW-1185">Reference proteome</keyword>
<feature type="domain" description="Flagellar basal-body/hook protein C-terminal" evidence="5">
    <location>
        <begin position="194"/>
        <end position="238"/>
    </location>
</feature>
<dbReference type="AlphaFoldDB" id="A0A4Y8RGC8"/>
<dbReference type="InterPro" id="IPR053967">
    <property type="entry name" value="LlgE_F_G-like_D1"/>
</dbReference>
<dbReference type="NCBIfam" id="TIGR03506">
    <property type="entry name" value="FlgEFG_subfam"/>
    <property type="match status" value="1"/>
</dbReference>
<organism evidence="7 8">
    <name type="scientific">Jiella endophytica</name>
    <dbReference type="NCBI Taxonomy" id="2558362"/>
    <lineage>
        <taxon>Bacteria</taxon>
        <taxon>Pseudomonadati</taxon>
        <taxon>Pseudomonadota</taxon>
        <taxon>Alphaproteobacteria</taxon>
        <taxon>Hyphomicrobiales</taxon>
        <taxon>Aurantimonadaceae</taxon>
        <taxon>Jiella</taxon>
    </lineage>
</organism>
<dbReference type="PANTHER" id="PTHR30435">
    <property type="entry name" value="FLAGELLAR PROTEIN"/>
    <property type="match status" value="1"/>
</dbReference>
<dbReference type="GO" id="GO:0030694">
    <property type="term" value="C:bacterial-type flagellum basal body, rod"/>
    <property type="evidence" value="ECO:0007669"/>
    <property type="project" value="UniProtKB-UniRule"/>
</dbReference>
<dbReference type="PANTHER" id="PTHR30435:SF19">
    <property type="entry name" value="FLAGELLAR BASAL-BODY ROD PROTEIN FLGG"/>
    <property type="match status" value="1"/>
</dbReference>
<dbReference type="InterPro" id="IPR037925">
    <property type="entry name" value="FlgE/F/G-like"/>
</dbReference>
<comment type="similarity">
    <text evidence="2 4">Belongs to the flagella basal body rod proteins family.</text>
</comment>
<evidence type="ECO:0000256" key="3">
    <source>
        <dbReference type="ARBA" id="ARBA00023143"/>
    </source>
</evidence>
<evidence type="ECO:0000259" key="5">
    <source>
        <dbReference type="Pfam" id="PF06429"/>
    </source>
</evidence>
<proteinExistence type="inferred from homology"/>
<dbReference type="GO" id="GO:0071978">
    <property type="term" value="P:bacterial-type flagellum-dependent swarming motility"/>
    <property type="evidence" value="ECO:0007669"/>
    <property type="project" value="TreeGrafter"/>
</dbReference>
<dbReference type="InterPro" id="IPR012836">
    <property type="entry name" value="FlgF"/>
</dbReference>
<reference evidence="7 8" key="1">
    <citation type="submission" date="2019-03" db="EMBL/GenBank/DDBJ databases">
        <title>Jiella endophytica sp. nov., a novel endophytic bacterium isolated from root of Ficus microcarpa Linn. f.</title>
        <authorList>
            <person name="Tuo L."/>
        </authorList>
    </citation>
    <scope>NUCLEOTIDE SEQUENCE [LARGE SCALE GENOMIC DNA]</scope>
    <source>
        <strain evidence="7 8">CBS5Q-3</strain>
    </source>
</reference>
<evidence type="ECO:0000259" key="6">
    <source>
        <dbReference type="Pfam" id="PF22692"/>
    </source>
</evidence>
<keyword evidence="7" id="KW-0969">Cilium</keyword>
<evidence type="ECO:0000256" key="4">
    <source>
        <dbReference type="RuleBase" id="RU362116"/>
    </source>
</evidence>
<dbReference type="SUPFAM" id="SSF117143">
    <property type="entry name" value="Flagellar hook protein flgE"/>
    <property type="match status" value="1"/>
</dbReference>
<dbReference type="NCBIfam" id="NF009282">
    <property type="entry name" value="PRK12642.1"/>
    <property type="match status" value="1"/>
</dbReference>
<keyword evidence="7" id="KW-0282">Flagellum</keyword>
<dbReference type="InterPro" id="IPR010930">
    <property type="entry name" value="Flg_bb/hook_C_dom"/>
</dbReference>
<protein>
    <recommendedName>
        <fullName evidence="4">Flagellar basal-body rod protein FlgF</fullName>
    </recommendedName>
</protein>
<name>A0A4Y8RGC8_9HYPH</name>
<comment type="caution">
    <text evidence="7">The sequence shown here is derived from an EMBL/GenBank/DDBJ whole genome shotgun (WGS) entry which is preliminary data.</text>
</comment>
<dbReference type="Pfam" id="PF06429">
    <property type="entry name" value="Flg_bbr_C"/>
    <property type="match status" value="1"/>
</dbReference>
<gene>
    <name evidence="7" type="primary">flgF</name>
    <name evidence="7" type="ORF">E3C22_14080</name>
</gene>
<keyword evidence="7" id="KW-0966">Cell projection</keyword>
<evidence type="ECO:0000256" key="2">
    <source>
        <dbReference type="ARBA" id="ARBA00009677"/>
    </source>
</evidence>
<evidence type="ECO:0000256" key="1">
    <source>
        <dbReference type="ARBA" id="ARBA00004117"/>
    </source>
</evidence>
<dbReference type="EMBL" id="SOZD01000004">
    <property type="protein sequence ID" value="TFF21802.1"/>
    <property type="molecule type" value="Genomic_DNA"/>
</dbReference>
<dbReference type="RefSeq" id="WP_134762685.1">
    <property type="nucleotide sequence ID" value="NZ_SOZD01000004.1"/>
</dbReference>
<dbReference type="NCBIfam" id="TIGR02490">
    <property type="entry name" value="flgF"/>
    <property type="match status" value="1"/>
</dbReference>
<keyword evidence="3 4" id="KW-0975">Bacterial flagellum</keyword>
<evidence type="ECO:0000313" key="7">
    <source>
        <dbReference type="EMBL" id="TFF21802.1"/>
    </source>
</evidence>
<dbReference type="InterPro" id="IPR020013">
    <property type="entry name" value="Flagellar_FlgE/F/G"/>
</dbReference>
<dbReference type="Proteomes" id="UP000298179">
    <property type="component" value="Unassembled WGS sequence"/>
</dbReference>
<comment type="subunit">
    <text evidence="4">The basal body constitutes a major portion of the flagellar organelle and consists of five rings (E,L,P,S, and M) mounted on a central rod. The rod consists of about 26 subunits of FlgG in the distal portion, and FlgB, FlgC and FlgF are thought to build up the proximal portion of the rod with about 6 subunits each.</text>
</comment>
<accession>A0A4Y8RGC8</accession>
<sequence length="244" mass="25711">MEASLSPALSAQLAIERRLDTLAHNLANIRTAGFRAEEVKFDELLKPGDGFGSDPVSLASEGTTFLSTKNGELTQTGNPLDMAVAGDAWFGMQGPNGVVYTRDGRMRINQAGTVETLTGYPLVDAGGAQIQVNTNGGPLTIARDGMITQNGQQLGAVGLFTIPATAKLNRFDTSGVVPDQAAQPALDFSQVGVMQGFIEGSNVNPVLEMTRLIELQRAFESAANLVQSNERSLGDAIQTLGSSR</sequence>
<evidence type="ECO:0000313" key="8">
    <source>
        <dbReference type="Proteomes" id="UP000298179"/>
    </source>
</evidence>
<comment type="subcellular location">
    <subcellularLocation>
        <location evidence="1 4">Bacterial flagellum basal body</location>
    </subcellularLocation>
</comment>
<dbReference type="OrthoDB" id="9804559at2"/>
<dbReference type="Pfam" id="PF22692">
    <property type="entry name" value="LlgE_F_G_D1"/>
    <property type="match status" value="1"/>
</dbReference>
<feature type="domain" description="Flagellar hook protein FlgE/F/G-like D1" evidence="6">
    <location>
        <begin position="83"/>
        <end position="148"/>
    </location>
</feature>